<evidence type="ECO:0000256" key="14">
    <source>
        <dbReference type="RuleBase" id="RU000461"/>
    </source>
</evidence>
<evidence type="ECO:0000256" key="6">
    <source>
        <dbReference type="ARBA" id="ARBA00022723"/>
    </source>
</evidence>
<dbReference type="PANTHER" id="PTHR24291:SF189">
    <property type="entry name" value="CYTOCHROME P450 4C3-RELATED"/>
    <property type="match status" value="1"/>
</dbReference>
<evidence type="ECO:0000256" key="7">
    <source>
        <dbReference type="ARBA" id="ARBA00022824"/>
    </source>
</evidence>
<dbReference type="GO" id="GO:0020037">
    <property type="term" value="F:heme binding"/>
    <property type="evidence" value="ECO:0007669"/>
    <property type="project" value="InterPro"/>
</dbReference>
<dbReference type="PANTHER" id="PTHR24291">
    <property type="entry name" value="CYTOCHROME P450 FAMILY 4"/>
    <property type="match status" value="1"/>
</dbReference>
<evidence type="ECO:0000256" key="9">
    <source>
        <dbReference type="ARBA" id="ARBA00023002"/>
    </source>
</evidence>
<evidence type="ECO:0000256" key="3">
    <source>
        <dbReference type="ARBA" id="ARBA00004586"/>
    </source>
</evidence>
<dbReference type="InterPro" id="IPR017972">
    <property type="entry name" value="Cyt_P450_CS"/>
</dbReference>
<keyword evidence="5 13" id="KW-0349">Heme</keyword>
<comment type="caution">
    <text evidence="15">The sequence shown here is derived from an EMBL/GenBank/DDBJ whole genome shotgun (WGS) entry which is preliminary data.</text>
</comment>
<dbReference type="PROSITE" id="PS00086">
    <property type="entry name" value="CYTOCHROME_P450"/>
    <property type="match status" value="1"/>
</dbReference>
<keyword evidence="12" id="KW-0472">Membrane</keyword>
<sequence length="204" mass="23115">MIGHIFTIYGAGFETTASGMNYTLFLLALNPSVQEKVHFELDSIFGSDTNRDITLKDLSDMKYLEMCVNEALRIYPPVPSIVRHAQEDIPLGNGQIAPKGAQVMILIREILRDPAHFPDPEVFNPDKFLPDECAARHLFAYIPFSSGPRNCLGMKYALKQMKTCLAHIFRQFRVSTVQKREDISLLYGMVLELKPNLELILTPK</sequence>
<keyword evidence="16" id="KW-1185">Reference proteome</keyword>
<keyword evidence="9 14" id="KW-0560">Oxidoreductase</keyword>
<accession>A0A226DW45</accession>
<dbReference type="InterPro" id="IPR001128">
    <property type="entry name" value="Cyt_P450"/>
</dbReference>
<comment type="similarity">
    <text evidence="4 14">Belongs to the cytochrome P450 family.</text>
</comment>
<dbReference type="PRINTS" id="PR00385">
    <property type="entry name" value="P450"/>
</dbReference>
<evidence type="ECO:0000256" key="12">
    <source>
        <dbReference type="ARBA" id="ARBA00023136"/>
    </source>
</evidence>
<evidence type="ECO:0000256" key="2">
    <source>
        <dbReference type="ARBA" id="ARBA00004524"/>
    </source>
</evidence>
<dbReference type="GO" id="GO:0016705">
    <property type="term" value="F:oxidoreductase activity, acting on paired donors, with incorporation or reduction of molecular oxygen"/>
    <property type="evidence" value="ECO:0007669"/>
    <property type="project" value="InterPro"/>
</dbReference>
<dbReference type="OrthoDB" id="1470350at2759"/>
<comment type="subcellular location">
    <subcellularLocation>
        <location evidence="3">Endoplasmic reticulum membrane</location>
    </subcellularLocation>
    <subcellularLocation>
        <location evidence="2">Microsome membrane</location>
    </subcellularLocation>
</comment>
<evidence type="ECO:0000256" key="4">
    <source>
        <dbReference type="ARBA" id="ARBA00010617"/>
    </source>
</evidence>
<dbReference type="Proteomes" id="UP000198287">
    <property type="component" value="Unassembled WGS sequence"/>
</dbReference>
<dbReference type="Pfam" id="PF00067">
    <property type="entry name" value="p450"/>
    <property type="match status" value="1"/>
</dbReference>
<dbReference type="OMA" id="MIFAGNE"/>
<protein>
    <submittedName>
        <fullName evidence="15">Cytochrome P450 4c3</fullName>
    </submittedName>
</protein>
<keyword evidence="6 13" id="KW-0479">Metal-binding</keyword>
<reference evidence="15 16" key="1">
    <citation type="submission" date="2015-12" db="EMBL/GenBank/DDBJ databases">
        <title>The genome of Folsomia candida.</title>
        <authorList>
            <person name="Faddeeva A."/>
            <person name="Derks M.F."/>
            <person name="Anvar Y."/>
            <person name="Smit S."/>
            <person name="Van Straalen N."/>
            <person name="Roelofs D."/>
        </authorList>
    </citation>
    <scope>NUCLEOTIDE SEQUENCE [LARGE SCALE GENOMIC DNA]</scope>
    <source>
        <strain evidence="15 16">VU population</strain>
        <tissue evidence="15">Whole body</tissue>
    </source>
</reference>
<name>A0A226DW45_FOLCA</name>
<dbReference type="EMBL" id="LNIX01000011">
    <property type="protein sequence ID" value="OXA48937.1"/>
    <property type="molecule type" value="Genomic_DNA"/>
</dbReference>
<evidence type="ECO:0000256" key="13">
    <source>
        <dbReference type="PIRSR" id="PIRSR602401-1"/>
    </source>
</evidence>
<evidence type="ECO:0000256" key="5">
    <source>
        <dbReference type="ARBA" id="ARBA00022617"/>
    </source>
</evidence>
<evidence type="ECO:0000256" key="11">
    <source>
        <dbReference type="ARBA" id="ARBA00023033"/>
    </source>
</evidence>
<gene>
    <name evidence="15" type="ORF">Fcan01_16557</name>
</gene>
<keyword evidence="7" id="KW-0256">Endoplasmic reticulum</keyword>
<keyword evidence="8" id="KW-0492">Microsome</keyword>
<feature type="binding site" description="axial binding residue" evidence="13">
    <location>
        <position position="151"/>
    </location>
    <ligand>
        <name>heme</name>
        <dbReference type="ChEBI" id="CHEBI:30413"/>
    </ligand>
    <ligandPart>
        <name>Fe</name>
        <dbReference type="ChEBI" id="CHEBI:18248"/>
    </ligandPart>
</feature>
<dbReference type="GO" id="GO:0005789">
    <property type="term" value="C:endoplasmic reticulum membrane"/>
    <property type="evidence" value="ECO:0007669"/>
    <property type="project" value="UniProtKB-SubCell"/>
</dbReference>
<keyword evidence="10 13" id="KW-0408">Iron</keyword>
<dbReference type="Gene3D" id="1.10.630.10">
    <property type="entry name" value="Cytochrome P450"/>
    <property type="match status" value="1"/>
</dbReference>
<evidence type="ECO:0000256" key="1">
    <source>
        <dbReference type="ARBA" id="ARBA00001971"/>
    </source>
</evidence>
<evidence type="ECO:0000256" key="8">
    <source>
        <dbReference type="ARBA" id="ARBA00022848"/>
    </source>
</evidence>
<proteinExistence type="inferred from homology"/>
<dbReference type="SUPFAM" id="SSF48264">
    <property type="entry name" value="Cytochrome P450"/>
    <property type="match status" value="1"/>
</dbReference>
<dbReference type="InterPro" id="IPR050196">
    <property type="entry name" value="Cytochrome_P450_Monoox"/>
</dbReference>
<dbReference type="GO" id="GO:0004497">
    <property type="term" value="F:monooxygenase activity"/>
    <property type="evidence" value="ECO:0007669"/>
    <property type="project" value="UniProtKB-KW"/>
</dbReference>
<dbReference type="InterPro" id="IPR036396">
    <property type="entry name" value="Cyt_P450_sf"/>
</dbReference>
<evidence type="ECO:0000256" key="10">
    <source>
        <dbReference type="ARBA" id="ARBA00023004"/>
    </source>
</evidence>
<dbReference type="STRING" id="158441.A0A226DW45"/>
<dbReference type="InterPro" id="IPR002401">
    <property type="entry name" value="Cyt_P450_E_grp-I"/>
</dbReference>
<keyword evidence="11 14" id="KW-0503">Monooxygenase</keyword>
<dbReference type="AlphaFoldDB" id="A0A226DW45"/>
<dbReference type="PRINTS" id="PR00463">
    <property type="entry name" value="EP450I"/>
</dbReference>
<dbReference type="GO" id="GO:0005506">
    <property type="term" value="F:iron ion binding"/>
    <property type="evidence" value="ECO:0007669"/>
    <property type="project" value="InterPro"/>
</dbReference>
<organism evidence="15 16">
    <name type="scientific">Folsomia candida</name>
    <name type="common">Springtail</name>
    <dbReference type="NCBI Taxonomy" id="158441"/>
    <lineage>
        <taxon>Eukaryota</taxon>
        <taxon>Metazoa</taxon>
        <taxon>Ecdysozoa</taxon>
        <taxon>Arthropoda</taxon>
        <taxon>Hexapoda</taxon>
        <taxon>Collembola</taxon>
        <taxon>Entomobryomorpha</taxon>
        <taxon>Isotomoidea</taxon>
        <taxon>Isotomidae</taxon>
        <taxon>Proisotominae</taxon>
        <taxon>Folsomia</taxon>
    </lineage>
</organism>
<evidence type="ECO:0000313" key="16">
    <source>
        <dbReference type="Proteomes" id="UP000198287"/>
    </source>
</evidence>
<evidence type="ECO:0000313" key="15">
    <source>
        <dbReference type="EMBL" id="OXA48937.1"/>
    </source>
</evidence>
<comment type="cofactor">
    <cofactor evidence="1 13">
        <name>heme</name>
        <dbReference type="ChEBI" id="CHEBI:30413"/>
    </cofactor>
</comment>